<keyword evidence="8" id="KW-1185">Reference proteome</keyword>
<dbReference type="PANTHER" id="PTHR12728:SF0">
    <property type="entry name" value="RIBOSOME PRODUCTION FACTOR 2 HOMOLOG"/>
    <property type="match status" value="1"/>
</dbReference>
<comment type="subcellular location">
    <subcellularLocation>
        <location evidence="1 4">Nucleus</location>
        <location evidence="1 4">Nucleolus</location>
    </subcellularLocation>
</comment>
<dbReference type="AlphaFoldDB" id="A0AAD5T0R0"/>
<comment type="caution">
    <text evidence="7">The sequence shown here is derived from an EMBL/GenBank/DDBJ whole genome shotgun (WGS) entry which is preliminary data.</text>
</comment>
<feature type="compositionally biased region" description="Acidic residues" evidence="5">
    <location>
        <begin position="228"/>
        <end position="240"/>
    </location>
</feature>
<dbReference type="GO" id="GO:0000463">
    <property type="term" value="P:maturation of LSU-rRNA from tricistronic rRNA transcript (SSU-rRNA, 5.8S rRNA, LSU-rRNA)"/>
    <property type="evidence" value="ECO:0007669"/>
    <property type="project" value="TreeGrafter"/>
</dbReference>
<organism evidence="7 8">
    <name type="scientific">Physocladia obscura</name>
    <dbReference type="NCBI Taxonomy" id="109957"/>
    <lineage>
        <taxon>Eukaryota</taxon>
        <taxon>Fungi</taxon>
        <taxon>Fungi incertae sedis</taxon>
        <taxon>Chytridiomycota</taxon>
        <taxon>Chytridiomycota incertae sedis</taxon>
        <taxon>Chytridiomycetes</taxon>
        <taxon>Chytridiales</taxon>
        <taxon>Chytriomycetaceae</taxon>
        <taxon>Physocladia</taxon>
    </lineage>
</organism>
<reference evidence="7" key="1">
    <citation type="submission" date="2020-05" db="EMBL/GenBank/DDBJ databases">
        <title>Phylogenomic resolution of chytrid fungi.</title>
        <authorList>
            <person name="Stajich J.E."/>
            <person name="Amses K."/>
            <person name="Simmons R."/>
            <person name="Seto K."/>
            <person name="Myers J."/>
            <person name="Bonds A."/>
            <person name="Quandt C.A."/>
            <person name="Barry K."/>
            <person name="Liu P."/>
            <person name="Grigoriev I."/>
            <person name="Longcore J.E."/>
            <person name="James T.Y."/>
        </authorList>
    </citation>
    <scope>NUCLEOTIDE SEQUENCE</scope>
    <source>
        <strain evidence="7">JEL0513</strain>
    </source>
</reference>
<feature type="region of interest" description="Disordered" evidence="5">
    <location>
        <begin position="215"/>
        <end position="277"/>
    </location>
</feature>
<feature type="compositionally biased region" description="Basic residues" evidence="5">
    <location>
        <begin position="268"/>
        <end position="277"/>
    </location>
</feature>
<dbReference type="PROSITE" id="PS50833">
    <property type="entry name" value="BRIX"/>
    <property type="match status" value="1"/>
</dbReference>
<dbReference type="InterPro" id="IPR007109">
    <property type="entry name" value="Brix"/>
</dbReference>
<dbReference type="GO" id="GO:0019843">
    <property type="term" value="F:rRNA binding"/>
    <property type="evidence" value="ECO:0007669"/>
    <property type="project" value="UniProtKB-UniRule"/>
</dbReference>
<dbReference type="InterPro" id="IPR039770">
    <property type="entry name" value="Rpf2"/>
</dbReference>
<dbReference type="Proteomes" id="UP001211907">
    <property type="component" value="Unassembled WGS sequence"/>
</dbReference>
<evidence type="ECO:0000256" key="5">
    <source>
        <dbReference type="SAM" id="MobiDB-lite"/>
    </source>
</evidence>
<evidence type="ECO:0000256" key="1">
    <source>
        <dbReference type="ARBA" id="ARBA00004604"/>
    </source>
</evidence>
<accession>A0AAD5T0R0</accession>
<sequence length="277" mass="31196">MKSDEPRNVEFLSTKNNTPIIVLASHSKKRPHCLTLMRTFDHQILDLVELHVHRGLPMEAFENKSKPALGNRPALVFNGDLWEVDPDFVHIKNSLIDLLGNGTSGKGFDKIDLKGLDHVISCSVDTTDRMIHLRVYMVVLKKSGTKLPAVELEECGPALEFKVGRTRFADESVYAQAYRIPDELKVKKVKNIERDEMGDKVGRIHMHKQDFSKLQTRKMKGLKRESSNSDDEEPGSDNEQEVSSSASTIIAVEPNLRKKTRETAPNARGKKAKNSKV</sequence>
<comment type="similarity">
    <text evidence="2 4">Belongs to the RPF2 family.</text>
</comment>
<protein>
    <recommendedName>
        <fullName evidence="4">Ribosome production factor 2 homolog</fullName>
    </recommendedName>
    <alternativeName>
        <fullName evidence="4">Ribosome biogenesis protein RPF2 homolog</fullName>
    </alternativeName>
</protein>
<dbReference type="Pfam" id="PF04427">
    <property type="entry name" value="Brix"/>
    <property type="match status" value="1"/>
</dbReference>
<dbReference type="PANTHER" id="PTHR12728">
    <property type="entry name" value="BRIX DOMAIN CONTAINING PROTEIN"/>
    <property type="match status" value="1"/>
</dbReference>
<proteinExistence type="inferred from homology"/>
<evidence type="ECO:0000256" key="3">
    <source>
        <dbReference type="ARBA" id="ARBA00023242"/>
    </source>
</evidence>
<gene>
    <name evidence="7" type="primary">RPF2</name>
    <name evidence="7" type="ORF">HK100_012179</name>
</gene>
<dbReference type="EMBL" id="JADGJH010000845">
    <property type="protein sequence ID" value="KAJ3121932.1"/>
    <property type="molecule type" value="Genomic_DNA"/>
</dbReference>
<evidence type="ECO:0000256" key="2">
    <source>
        <dbReference type="ARBA" id="ARBA00010782"/>
    </source>
</evidence>
<dbReference type="GO" id="GO:0000027">
    <property type="term" value="P:ribosomal large subunit assembly"/>
    <property type="evidence" value="ECO:0007669"/>
    <property type="project" value="InterPro"/>
</dbReference>
<evidence type="ECO:0000313" key="8">
    <source>
        <dbReference type="Proteomes" id="UP001211907"/>
    </source>
</evidence>
<dbReference type="SMART" id="SM00879">
    <property type="entry name" value="Brix"/>
    <property type="match status" value="1"/>
</dbReference>
<feature type="domain" description="Brix" evidence="6">
    <location>
        <begin position="1"/>
        <end position="172"/>
    </location>
</feature>
<evidence type="ECO:0000313" key="7">
    <source>
        <dbReference type="EMBL" id="KAJ3121932.1"/>
    </source>
</evidence>
<evidence type="ECO:0000259" key="6">
    <source>
        <dbReference type="PROSITE" id="PS50833"/>
    </source>
</evidence>
<dbReference type="GO" id="GO:0005730">
    <property type="term" value="C:nucleolus"/>
    <property type="evidence" value="ECO:0007669"/>
    <property type="project" value="UniProtKB-SubCell"/>
</dbReference>
<name>A0AAD5T0R0_9FUNG</name>
<keyword evidence="3 4" id="KW-0539">Nucleus</keyword>
<evidence type="ECO:0000256" key="4">
    <source>
        <dbReference type="RuleBase" id="RU367086"/>
    </source>
</evidence>